<gene>
    <name evidence="1" type="ORF">C9I28_01155</name>
</gene>
<dbReference type="AlphaFoldDB" id="A0A2R4CHP2"/>
<dbReference type="KEGG" id="masz:C9I28_01155"/>
<name>A0A2R4CHP2_9BURK</name>
<dbReference type="Pfam" id="PF05488">
    <property type="entry name" value="PAAR_motif"/>
    <property type="match status" value="1"/>
</dbReference>
<dbReference type="EMBL" id="CP028324">
    <property type="protein sequence ID" value="AVR99000.1"/>
    <property type="molecule type" value="Genomic_DNA"/>
</dbReference>
<sequence>MRPPCTALGRNADDEARGKRVIRIADKTDHGGTVVAASSGTVVMGRLAALDGDATECPRCKGTFAIRPAGDGPRHEGKPYAFEGDTTECGARLIASF</sequence>
<dbReference type="OrthoDB" id="197187at2"/>
<organism evidence="1 2">
    <name type="scientific">Pseudoduganella armeniaca</name>
    <dbReference type="NCBI Taxonomy" id="2072590"/>
    <lineage>
        <taxon>Bacteria</taxon>
        <taxon>Pseudomonadati</taxon>
        <taxon>Pseudomonadota</taxon>
        <taxon>Betaproteobacteria</taxon>
        <taxon>Burkholderiales</taxon>
        <taxon>Oxalobacteraceae</taxon>
        <taxon>Telluria group</taxon>
        <taxon>Pseudoduganella</taxon>
    </lineage>
</organism>
<proteinExistence type="predicted"/>
<protein>
    <submittedName>
        <fullName evidence="1">PAAR domain-containing protein</fullName>
    </submittedName>
</protein>
<accession>A0A2R4CHP2</accession>
<dbReference type="Proteomes" id="UP000240505">
    <property type="component" value="Chromosome"/>
</dbReference>
<keyword evidence="2" id="KW-1185">Reference proteome</keyword>
<dbReference type="InterPro" id="IPR008727">
    <property type="entry name" value="PAAR_motif"/>
</dbReference>
<evidence type="ECO:0000313" key="1">
    <source>
        <dbReference type="EMBL" id="AVR99000.1"/>
    </source>
</evidence>
<reference evidence="1 2" key="1">
    <citation type="submission" date="2018-03" db="EMBL/GenBank/DDBJ databases">
        <title>Massilia armeniaca sp. nov., isolated from desert soil.</title>
        <authorList>
            <person name="Huang H."/>
            <person name="Ren M."/>
        </authorList>
    </citation>
    <scope>NUCLEOTIDE SEQUENCE [LARGE SCALE GENOMIC DNA]</scope>
    <source>
        <strain evidence="1 2">ZMN-3</strain>
    </source>
</reference>
<dbReference type="CDD" id="cd14744">
    <property type="entry name" value="PAAR_CT_2"/>
    <property type="match status" value="1"/>
</dbReference>
<evidence type="ECO:0000313" key="2">
    <source>
        <dbReference type="Proteomes" id="UP000240505"/>
    </source>
</evidence>